<dbReference type="EMBL" id="JBHUIK010000001">
    <property type="protein sequence ID" value="MFD2212374.1"/>
    <property type="molecule type" value="Genomic_DNA"/>
</dbReference>
<reference evidence="3" key="1">
    <citation type="journal article" date="2019" name="Int. J. Syst. Evol. Microbiol.">
        <title>The Global Catalogue of Microorganisms (GCM) 10K type strain sequencing project: providing services to taxonomists for standard genome sequencing and annotation.</title>
        <authorList>
            <consortium name="The Broad Institute Genomics Platform"/>
            <consortium name="The Broad Institute Genome Sequencing Center for Infectious Disease"/>
            <person name="Wu L."/>
            <person name="Ma J."/>
        </authorList>
    </citation>
    <scope>NUCLEOTIDE SEQUENCE [LARGE SCALE GENOMIC DNA]</scope>
    <source>
        <strain evidence="3">CGMCC 1.15474</strain>
    </source>
</reference>
<dbReference type="Proteomes" id="UP001597318">
    <property type="component" value="Unassembled WGS sequence"/>
</dbReference>
<proteinExistence type="predicted"/>
<feature type="domain" description="Non-reducing end beta-L-arabinofuranosidase-like GH127 C-terminal" evidence="1">
    <location>
        <begin position="2"/>
        <end position="22"/>
    </location>
</feature>
<accession>A0ABW5BTW3</accession>
<evidence type="ECO:0000313" key="3">
    <source>
        <dbReference type="Proteomes" id="UP001597318"/>
    </source>
</evidence>
<organism evidence="2 3">
    <name type="scientific">Metabacillus endolithicus</name>
    <dbReference type="NCBI Taxonomy" id="1535204"/>
    <lineage>
        <taxon>Bacteria</taxon>
        <taxon>Bacillati</taxon>
        <taxon>Bacillota</taxon>
        <taxon>Bacilli</taxon>
        <taxon>Bacillales</taxon>
        <taxon>Bacillaceae</taxon>
        <taxon>Metabacillus</taxon>
    </lineage>
</organism>
<comment type="caution">
    <text evidence="2">The sequence shown here is derived from an EMBL/GenBank/DDBJ whole genome shotgun (WGS) entry which is preliminary data.</text>
</comment>
<protein>
    <recommendedName>
        <fullName evidence="1">Non-reducing end beta-L-arabinofuranosidase-like GH127 C-terminal domain-containing protein</fullName>
    </recommendedName>
</protein>
<evidence type="ECO:0000313" key="2">
    <source>
        <dbReference type="EMBL" id="MFD2212374.1"/>
    </source>
</evidence>
<dbReference type="RefSeq" id="WP_379050887.1">
    <property type="nucleotide sequence ID" value="NZ_JBHUIK010000001.1"/>
</dbReference>
<gene>
    <name evidence="2" type="ORF">ACFSKK_01455</name>
</gene>
<dbReference type="Pfam" id="PF20737">
    <property type="entry name" value="Glyco_hydro127C"/>
    <property type="match status" value="1"/>
</dbReference>
<dbReference type="InterPro" id="IPR049049">
    <property type="entry name" value="Beta-AFase-like_GH127_C"/>
</dbReference>
<keyword evidence="3" id="KW-1185">Reference proteome</keyword>
<name>A0ABW5BTW3_9BACI</name>
<sequence length="24" mass="3027">MKVITYYAWSNREPEEKLVWINKK</sequence>
<evidence type="ECO:0000259" key="1">
    <source>
        <dbReference type="Pfam" id="PF20737"/>
    </source>
</evidence>